<proteinExistence type="inferred from homology"/>
<keyword evidence="6 8" id="KW-0443">Lipid metabolism</keyword>
<keyword evidence="11" id="KW-1185">Reference proteome</keyword>
<keyword evidence="1 8" id="KW-0444">Lipid biosynthesis</keyword>
<dbReference type="InterPro" id="IPR008278">
    <property type="entry name" value="4-PPantetheinyl_Trfase_dom"/>
</dbReference>
<feature type="binding site" evidence="8">
    <location>
        <position position="56"/>
    </location>
    <ligand>
        <name>Mg(2+)</name>
        <dbReference type="ChEBI" id="CHEBI:18420"/>
    </ligand>
</feature>
<dbReference type="InterPro" id="IPR037143">
    <property type="entry name" value="4-PPantetheinyl_Trfase_dom_sf"/>
</dbReference>
<keyword evidence="7 8" id="KW-0275">Fatty acid biosynthesis</keyword>
<dbReference type="InterPro" id="IPR004568">
    <property type="entry name" value="Ppantetheine-prot_Trfase_dom"/>
</dbReference>
<dbReference type="GO" id="GO:0008897">
    <property type="term" value="F:holo-[acyl-carrier-protein] synthase activity"/>
    <property type="evidence" value="ECO:0007669"/>
    <property type="project" value="UniProtKB-UniRule"/>
</dbReference>
<feature type="domain" description="4'-phosphopantetheinyl transferase" evidence="9">
    <location>
        <begin position="4"/>
        <end position="116"/>
    </location>
</feature>
<reference evidence="11" key="1">
    <citation type="submission" date="2015-11" db="EMBL/GenBank/DDBJ databases">
        <authorList>
            <person name="Seth-Smith H.M.B."/>
        </authorList>
    </citation>
    <scope>NUCLEOTIDE SEQUENCE [LARGE SCALE GENOMIC DNA]</scope>
    <source>
        <strain evidence="11">2013Ark11</strain>
    </source>
</reference>
<dbReference type="GO" id="GO:0005737">
    <property type="term" value="C:cytoplasm"/>
    <property type="evidence" value="ECO:0007669"/>
    <property type="project" value="UniProtKB-SubCell"/>
</dbReference>
<name>A0A0S4M1F6_9BURK</name>
<dbReference type="EMBL" id="LN906597">
    <property type="protein sequence ID" value="CUT17605.1"/>
    <property type="molecule type" value="Genomic_DNA"/>
</dbReference>
<comment type="subcellular location">
    <subcellularLocation>
        <location evidence="8">Cytoplasm</location>
    </subcellularLocation>
</comment>
<dbReference type="AlphaFoldDB" id="A0A0S4M1F6"/>
<dbReference type="InterPro" id="IPR002582">
    <property type="entry name" value="ACPS"/>
</dbReference>
<protein>
    <recommendedName>
        <fullName evidence="8">Holo-[acyl-carrier-protein] synthase</fullName>
        <shortName evidence="8">Holo-ACP synthase</shortName>
        <ecNumber evidence="8">2.7.8.7</ecNumber>
    </recommendedName>
    <alternativeName>
        <fullName evidence="8">4'-phosphopantetheinyl transferase AcpS</fullName>
    </alternativeName>
</protein>
<evidence type="ECO:0000256" key="7">
    <source>
        <dbReference type="ARBA" id="ARBA00023160"/>
    </source>
</evidence>
<evidence type="ECO:0000256" key="4">
    <source>
        <dbReference type="ARBA" id="ARBA00022832"/>
    </source>
</evidence>
<organism evidence="10 11">
    <name type="scientific">Candidatus Ichthyocystis hellenicum</name>
    <dbReference type="NCBI Taxonomy" id="1561003"/>
    <lineage>
        <taxon>Bacteria</taxon>
        <taxon>Pseudomonadati</taxon>
        <taxon>Pseudomonadota</taxon>
        <taxon>Betaproteobacteria</taxon>
        <taxon>Burkholderiales</taxon>
        <taxon>Candidatus Ichthyocystis</taxon>
    </lineage>
</organism>
<keyword evidence="2 8" id="KW-0808">Transferase</keyword>
<comment type="similarity">
    <text evidence="8">Belongs to the P-Pant transferase superfamily. AcpS family.</text>
</comment>
<dbReference type="STRING" id="1561003.Ark11_0772"/>
<dbReference type="Gene3D" id="3.90.470.20">
    <property type="entry name" value="4'-phosphopantetheinyl transferase domain"/>
    <property type="match status" value="1"/>
</dbReference>
<keyword evidence="5 8" id="KW-0460">Magnesium</keyword>
<sequence length="121" mass="13940">MIVGVGTDFIPVERFHRLWLRYSDRFCRKILNDKDYPWVDESSPHRGIAKSFAAKEALSKALGVGRRYPLTWSNIAVLRDSYGKPFFAFDDLLLTHLSVYRIHLSLSDDDGHVLAFVIVEL</sequence>
<gene>
    <name evidence="8" type="primary">acpS</name>
    <name evidence="10" type="ORF">Ark11_0772</name>
</gene>
<dbReference type="EC" id="2.7.8.7" evidence="8"/>
<evidence type="ECO:0000259" key="9">
    <source>
        <dbReference type="Pfam" id="PF01648"/>
    </source>
</evidence>
<dbReference type="SUPFAM" id="SSF56214">
    <property type="entry name" value="4'-phosphopantetheinyl transferase"/>
    <property type="match status" value="1"/>
</dbReference>
<evidence type="ECO:0000256" key="2">
    <source>
        <dbReference type="ARBA" id="ARBA00022679"/>
    </source>
</evidence>
<accession>A0A0S4M1F6</accession>
<dbReference type="NCBIfam" id="TIGR00516">
    <property type="entry name" value="acpS"/>
    <property type="match status" value="1"/>
</dbReference>
<keyword evidence="8" id="KW-0963">Cytoplasm</keyword>
<evidence type="ECO:0000313" key="10">
    <source>
        <dbReference type="EMBL" id="CUT17605.1"/>
    </source>
</evidence>
<comment type="cofactor">
    <cofactor evidence="8">
        <name>Mg(2+)</name>
        <dbReference type="ChEBI" id="CHEBI:18420"/>
    </cofactor>
</comment>
<evidence type="ECO:0000256" key="8">
    <source>
        <dbReference type="HAMAP-Rule" id="MF_00101"/>
    </source>
</evidence>
<feature type="binding site" evidence="8">
    <location>
        <position position="8"/>
    </location>
    <ligand>
        <name>Mg(2+)</name>
        <dbReference type="ChEBI" id="CHEBI:18420"/>
    </ligand>
</feature>
<evidence type="ECO:0000313" key="11">
    <source>
        <dbReference type="Proteomes" id="UP000198651"/>
    </source>
</evidence>
<dbReference type="HAMAP" id="MF_00101">
    <property type="entry name" value="AcpS"/>
    <property type="match status" value="1"/>
</dbReference>
<dbReference type="NCBIfam" id="TIGR00556">
    <property type="entry name" value="pantethn_trn"/>
    <property type="match status" value="1"/>
</dbReference>
<keyword evidence="3 8" id="KW-0479">Metal-binding</keyword>
<evidence type="ECO:0000256" key="6">
    <source>
        <dbReference type="ARBA" id="ARBA00023098"/>
    </source>
</evidence>
<comment type="function">
    <text evidence="8">Transfers the 4'-phosphopantetheine moiety from coenzyme A to a Ser of acyl-carrier-protein.</text>
</comment>
<dbReference type="GO" id="GO:0000287">
    <property type="term" value="F:magnesium ion binding"/>
    <property type="evidence" value="ECO:0007669"/>
    <property type="project" value="UniProtKB-UniRule"/>
</dbReference>
<keyword evidence="4 8" id="KW-0276">Fatty acid metabolism</keyword>
<evidence type="ECO:0000256" key="5">
    <source>
        <dbReference type="ARBA" id="ARBA00022842"/>
    </source>
</evidence>
<evidence type="ECO:0000256" key="3">
    <source>
        <dbReference type="ARBA" id="ARBA00022723"/>
    </source>
</evidence>
<comment type="catalytic activity">
    <reaction evidence="8">
        <text>apo-[ACP] + CoA = holo-[ACP] + adenosine 3',5'-bisphosphate + H(+)</text>
        <dbReference type="Rhea" id="RHEA:12068"/>
        <dbReference type="Rhea" id="RHEA-COMP:9685"/>
        <dbReference type="Rhea" id="RHEA-COMP:9690"/>
        <dbReference type="ChEBI" id="CHEBI:15378"/>
        <dbReference type="ChEBI" id="CHEBI:29999"/>
        <dbReference type="ChEBI" id="CHEBI:57287"/>
        <dbReference type="ChEBI" id="CHEBI:58343"/>
        <dbReference type="ChEBI" id="CHEBI:64479"/>
        <dbReference type="EC" id="2.7.8.7"/>
    </reaction>
</comment>
<dbReference type="Proteomes" id="UP000198651">
    <property type="component" value="Chromosome I"/>
</dbReference>
<dbReference type="Pfam" id="PF01648">
    <property type="entry name" value="ACPS"/>
    <property type="match status" value="1"/>
</dbReference>
<dbReference type="GO" id="GO:0006633">
    <property type="term" value="P:fatty acid biosynthetic process"/>
    <property type="evidence" value="ECO:0007669"/>
    <property type="project" value="UniProtKB-UniRule"/>
</dbReference>
<evidence type="ECO:0000256" key="1">
    <source>
        <dbReference type="ARBA" id="ARBA00022516"/>
    </source>
</evidence>